<feature type="compositionally biased region" description="Basic and acidic residues" evidence="4">
    <location>
        <begin position="396"/>
        <end position="406"/>
    </location>
</feature>
<gene>
    <name evidence="6" type="ORF">ISN45_At05g003440</name>
</gene>
<dbReference type="InterPro" id="IPR011515">
    <property type="entry name" value="Shugoshin_C"/>
</dbReference>
<keyword evidence="3" id="KW-0175">Coiled coil</keyword>
<organism evidence="6 7">
    <name type="scientific">Arabidopsis thaliana x Arabidopsis arenosa</name>
    <dbReference type="NCBI Taxonomy" id="1240361"/>
    <lineage>
        <taxon>Eukaryota</taxon>
        <taxon>Viridiplantae</taxon>
        <taxon>Streptophyta</taxon>
        <taxon>Embryophyta</taxon>
        <taxon>Tracheophyta</taxon>
        <taxon>Spermatophyta</taxon>
        <taxon>Magnoliopsida</taxon>
        <taxon>eudicotyledons</taxon>
        <taxon>Gunneridae</taxon>
        <taxon>Pentapetalae</taxon>
        <taxon>rosids</taxon>
        <taxon>malvids</taxon>
        <taxon>Brassicales</taxon>
        <taxon>Brassicaceae</taxon>
        <taxon>Camelineae</taxon>
        <taxon>Arabidopsis</taxon>
    </lineage>
</organism>
<keyword evidence="7" id="KW-1185">Reference proteome</keyword>
<feature type="coiled-coil region" evidence="3">
    <location>
        <begin position="72"/>
        <end position="113"/>
    </location>
</feature>
<evidence type="ECO:0000256" key="2">
    <source>
        <dbReference type="ARBA" id="ARBA00022829"/>
    </source>
</evidence>
<feature type="compositionally biased region" description="Basic residues" evidence="4">
    <location>
        <begin position="382"/>
        <end position="392"/>
    </location>
</feature>
<dbReference type="GO" id="GO:0045144">
    <property type="term" value="P:meiotic sister chromatid segregation"/>
    <property type="evidence" value="ECO:0007669"/>
    <property type="project" value="InterPro"/>
</dbReference>
<evidence type="ECO:0000256" key="1">
    <source>
        <dbReference type="ARBA" id="ARBA00010845"/>
    </source>
</evidence>
<comment type="similarity">
    <text evidence="1">Belongs to the shugoshin family.</text>
</comment>
<feature type="compositionally biased region" description="Basic and acidic residues" evidence="4">
    <location>
        <begin position="131"/>
        <end position="143"/>
    </location>
</feature>
<feature type="compositionally biased region" description="Basic and acidic residues" evidence="4">
    <location>
        <begin position="150"/>
        <end position="162"/>
    </location>
</feature>
<evidence type="ECO:0000313" key="6">
    <source>
        <dbReference type="EMBL" id="KAG7601131.1"/>
    </source>
</evidence>
<dbReference type="AlphaFoldDB" id="A0A8T2D2E8"/>
<dbReference type="GO" id="GO:0005634">
    <property type="term" value="C:nucleus"/>
    <property type="evidence" value="ECO:0007669"/>
    <property type="project" value="InterPro"/>
</dbReference>
<sequence length="470" mass="53763">MVLTEMSLDYSNRVLGSQKDNVKQMDREETQEKENMLFSSQEYAAKLQKENMTLMKALAHRNKLVELSGIEIQKLRINLRSVQEKNLQLAQANSQMLAELNTNRDRLKDLQHELGCKNALLKVKKHLEEQVLPRTHHESKDKVSASASDGDCKSFQVHDIKHKDTKRKRTTRIKSSVSADVKPIPVNDSNSKANRKRRVSGVIDTTGIPEEICQTEDDIEKGVVSRGVNQDIDNVVNKKFVPDAANPVKESVHRKRQCTRRQSTRFDVQETKQTEKLLEIDDAKESKETASFSLRRRSARLRHEEAEPCKSLHEGDEVRETIKRRRVSSRLSARFDIQEPHVTETSNADDARSIVIEESAGSRSESVEPSESRHETKEITRKRSFSTRRQSTKGKSQTDEAIKEIATDPSLVNTIVQECDQETESKDKPKADENEGMTRRSSVGRPSRHAAEKVQSYREVSLRVKMRRKC</sequence>
<evidence type="ECO:0000259" key="5">
    <source>
        <dbReference type="Pfam" id="PF07557"/>
    </source>
</evidence>
<evidence type="ECO:0000256" key="3">
    <source>
        <dbReference type="SAM" id="Coils"/>
    </source>
</evidence>
<dbReference type="InterPro" id="IPR044693">
    <property type="entry name" value="SGO_plant"/>
</dbReference>
<feature type="domain" description="Shugoshin C-terminal" evidence="5">
    <location>
        <begin position="444"/>
        <end position="468"/>
    </location>
</feature>
<dbReference type="PANTHER" id="PTHR34373">
    <property type="entry name" value="SHUGOSHIN 2"/>
    <property type="match status" value="1"/>
</dbReference>
<dbReference type="Pfam" id="PF07557">
    <property type="entry name" value="Shugoshin_C"/>
    <property type="match status" value="1"/>
</dbReference>
<keyword evidence="2" id="KW-0159">Chromosome partition</keyword>
<protein>
    <submittedName>
        <fullName evidence="6">Shugoshin C-terminal</fullName>
    </submittedName>
</protein>
<dbReference type="GO" id="GO:0000775">
    <property type="term" value="C:chromosome, centromeric region"/>
    <property type="evidence" value="ECO:0007669"/>
    <property type="project" value="InterPro"/>
</dbReference>
<accession>A0A8T2D2E8</accession>
<feature type="region of interest" description="Disordered" evidence="4">
    <location>
        <begin position="131"/>
        <end position="176"/>
    </location>
</feature>
<evidence type="ECO:0000256" key="4">
    <source>
        <dbReference type="SAM" id="MobiDB-lite"/>
    </source>
</evidence>
<name>A0A8T2D2E8_9BRAS</name>
<dbReference type="PANTHER" id="PTHR34373:SF9">
    <property type="entry name" value="SHUGOSHIN 2"/>
    <property type="match status" value="1"/>
</dbReference>
<feature type="compositionally biased region" description="Basic and acidic residues" evidence="4">
    <location>
        <begin position="423"/>
        <end position="438"/>
    </location>
</feature>
<dbReference type="GO" id="GO:0034090">
    <property type="term" value="P:maintenance of meiotic sister chromatid cohesion"/>
    <property type="evidence" value="ECO:0007669"/>
    <property type="project" value="InterPro"/>
</dbReference>
<evidence type="ECO:0000313" key="7">
    <source>
        <dbReference type="Proteomes" id="UP000694240"/>
    </source>
</evidence>
<proteinExistence type="inferred from homology"/>
<dbReference type="EMBL" id="JAEFBK010000005">
    <property type="protein sequence ID" value="KAG7601131.1"/>
    <property type="molecule type" value="Genomic_DNA"/>
</dbReference>
<feature type="compositionally biased region" description="Basic residues" evidence="4">
    <location>
        <begin position="163"/>
        <end position="172"/>
    </location>
</feature>
<feature type="compositionally biased region" description="Basic and acidic residues" evidence="4">
    <location>
        <begin position="370"/>
        <end position="381"/>
    </location>
</feature>
<comment type="caution">
    <text evidence="6">The sequence shown here is derived from an EMBL/GenBank/DDBJ whole genome shotgun (WGS) entry which is preliminary data.</text>
</comment>
<feature type="region of interest" description="Disordered" evidence="4">
    <location>
        <begin position="358"/>
        <end position="456"/>
    </location>
</feature>
<dbReference type="Proteomes" id="UP000694240">
    <property type="component" value="Chromosome 5"/>
</dbReference>
<reference evidence="6 7" key="1">
    <citation type="submission" date="2020-12" db="EMBL/GenBank/DDBJ databases">
        <title>Concerted genomic and epigenomic changes stabilize Arabidopsis allopolyploids.</title>
        <authorList>
            <person name="Chen Z."/>
        </authorList>
    </citation>
    <scope>NUCLEOTIDE SEQUENCE [LARGE SCALE GENOMIC DNA]</scope>
    <source>
        <strain evidence="6">Allo738</strain>
        <tissue evidence="6">Leaf</tissue>
    </source>
</reference>